<name>A0A2X2RFA7_CAPOC</name>
<dbReference type="EMBL" id="UARG01000017">
    <property type="protein sequence ID" value="SQA77137.1"/>
    <property type="molecule type" value="Genomic_DNA"/>
</dbReference>
<sequence>MPQIKKCDYMKRNISTLDKNIRLLIIVITAILGYFNEFSITIASVLSGISILLLVTILINFSPIYALLGISTYKPKEK</sequence>
<keyword evidence="1" id="KW-0812">Transmembrane</keyword>
<dbReference type="AlphaFoldDB" id="A0A2X2RFA7"/>
<feature type="domain" description="Inner membrane protein YgaP-like transmembrane" evidence="2">
    <location>
        <begin position="10"/>
        <end position="75"/>
    </location>
</feature>
<evidence type="ECO:0000313" key="3">
    <source>
        <dbReference type="EMBL" id="SQA77137.1"/>
    </source>
</evidence>
<evidence type="ECO:0000256" key="1">
    <source>
        <dbReference type="SAM" id="Phobius"/>
    </source>
</evidence>
<keyword evidence="1" id="KW-0472">Membrane</keyword>
<feature type="transmembrane region" description="Helical" evidence="1">
    <location>
        <begin position="49"/>
        <end position="68"/>
    </location>
</feature>
<keyword evidence="1" id="KW-1133">Transmembrane helix</keyword>
<protein>
    <submittedName>
        <fullName evidence="3">Protein of uncharacterized function (DUF2892)</fullName>
    </submittedName>
</protein>
<reference evidence="3 4" key="1">
    <citation type="submission" date="2018-06" db="EMBL/GenBank/DDBJ databases">
        <authorList>
            <consortium name="Pathogen Informatics"/>
            <person name="Doyle S."/>
        </authorList>
    </citation>
    <scope>NUCLEOTIDE SEQUENCE [LARGE SCALE GENOMIC DNA]</scope>
    <source>
        <strain evidence="3 4">NCTC11546</strain>
    </source>
</reference>
<feature type="transmembrane region" description="Helical" evidence="1">
    <location>
        <begin position="21"/>
        <end position="43"/>
    </location>
</feature>
<evidence type="ECO:0000313" key="4">
    <source>
        <dbReference type="Proteomes" id="UP000249891"/>
    </source>
</evidence>
<dbReference type="InterPro" id="IPR021309">
    <property type="entry name" value="YgaP-like_TM"/>
</dbReference>
<accession>A0A2X2RFA7</accession>
<organism evidence="3 4">
    <name type="scientific">Capnocytophaga ochracea</name>
    <dbReference type="NCBI Taxonomy" id="1018"/>
    <lineage>
        <taxon>Bacteria</taxon>
        <taxon>Pseudomonadati</taxon>
        <taxon>Bacteroidota</taxon>
        <taxon>Flavobacteriia</taxon>
        <taxon>Flavobacteriales</taxon>
        <taxon>Flavobacteriaceae</taxon>
        <taxon>Capnocytophaga</taxon>
    </lineage>
</organism>
<dbReference type="Proteomes" id="UP000249891">
    <property type="component" value="Unassembled WGS sequence"/>
</dbReference>
<dbReference type="Pfam" id="PF11127">
    <property type="entry name" value="YgaP-like_TM"/>
    <property type="match status" value="1"/>
</dbReference>
<proteinExistence type="predicted"/>
<gene>
    <name evidence="3" type="ORF">NCTC11546_00339</name>
</gene>
<evidence type="ECO:0000259" key="2">
    <source>
        <dbReference type="Pfam" id="PF11127"/>
    </source>
</evidence>